<dbReference type="GO" id="GO:0000977">
    <property type="term" value="F:RNA polymerase II transcription regulatory region sequence-specific DNA binding"/>
    <property type="evidence" value="ECO:0007669"/>
    <property type="project" value="TreeGrafter"/>
</dbReference>
<dbReference type="GO" id="GO:0045944">
    <property type="term" value="P:positive regulation of transcription by RNA polymerase II"/>
    <property type="evidence" value="ECO:0007669"/>
    <property type="project" value="UniProtKB-ARBA"/>
</dbReference>
<dbReference type="PANTHER" id="PTHR23043">
    <property type="entry name" value="HYPOXIA-INDUCIBLE FACTOR 1 ALPHA"/>
    <property type="match status" value="1"/>
</dbReference>
<evidence type="ECO:0000256" key="5">
    <source>
        <dbReference type="ARBA" id="ARBA00023163"/>
    </source>
</evidence>
<keyword evidence="4" id="KW-0238">DNA-binding</keyword>
<dbReference type="InterPro" id="IPR000014">
    <property type="entry name" value="PAS"/>
</dbReference>
<dbReference type="GO" id="GO:0046983">
    <property type="term" value="F:protein dimerization activity"/>
    <property type="evidence" value="ECO:0007669"/>
    <property type="project" value="InterPro"/>
</dbReference>
<dbReference type="Gene3D" id="3.30.450.20">
    <property type="entry name" value="PAS domain"/>
    <property type="match status" value="2"/>
</dbReference>
<evidence type="ECO:0000256" key="2">
    <source>
        <dbReference type="ARBA" id="ARBA00022737"/>
    </source>
</evidence>
<keyword evidence="5" id="KW-0804">Transcription</keyword>
<dbReference type="GO" id="GO:0005634">
    <property type="term" value="C:nucleus"/>
    <property type="evidence" value="ECO:0007669"/>
    <property type="project" value="UniProtKB-SubCell"/>
</dbReference>
<sequence length="555" mass="59212">MKEKSKNAARSRREKENAEFLELAKLLPLPSAITSQLDKASIIRLTTSYLKMRQVFPEGLGDAWGSQHIPNNPRDLAIKELGSHLLQTLDGFIFVVAPDGKIMYISETASVHLGLSQVELTGNSIYEYIHNYDQDEMTSVLSLQPNMFVIHCSGYLKARIYPGDATYGDGHSCIQNLGLVAVGHSLPPSAITEIKLYQNMFMFRASMDLKLIFLDAKVAQLTGYEPQDLIEKTLYQYVHAADILHMRYSHQILMYKGQVTTKYYRFLTKGGGWAWVQSYATVVHNTRSSRPHCIVSVNYVLSNQEAHDLLLNEVQQHPSPAQHPQQSAPMVVKPETVTPVTPGSGGLKDRTHANEPATALAAAAAASGLTSGVPTHMSPIGGTVVGSALGRGGIEPQPLQPPHPQQASMSYSSLLLPKELHQQPPEQHHTGFLQLAALDDDASVGPIPGAPTACLVSHGGAPPSVPSSTSAHDGYELQLQQYGTSTAQLDGSTPGGGDTGASTAAATGSGYCLVGSTTSSSAGGMLVDTGGHGGPGGSESSAADPFLEMPDLQKD</sequence>
<dbReference type="PROSITE" id="PS50112">
    <property type="entry name" value="PAS"/>
    <property type="match status" value="2"/>
</dbReference>
<dbReference type="CDD" id="cd19740">
    <property type="entry name" value="bHLH-PAS_dSIM_like"/>
    <property type="match status" value="1"/>
</dbReference>
<dbReference type="InterPro" id="IPR001610">
    <property type="entry name" value="PAC"/>
</dbReference>
<dbReference type="SMART" id="SM00086">
    <property type="entry name" value="PAC"/>
    <property type="match status" value="1"/>
</dbReference>
<dbReference type="InterPro" id="IPR035965">
    <property type="entry name" value="PAS-like_dom_sf"/>
</dbReference>
<dbReference type="InterPro" id="IPR036638">
    <property type="entry name" value="HLH_DNA-bd_sf"/>
</dbReference>
<dbReference type="SUPFAM" id="SSF47459">
    <property type="entry name" value="HLH, helix-loop-helix DNA-binding domain"/>
    <property type="match status" value="1"/>
</dbReference>
<reference evidence="7" key="1">
    <citation type="submission" date="2022-08" db="UniProtKB">
        <authorList>
            <consortium name="EnsemblMetazoa"/>
        </authorList>
    </citation>
    <scope>IDENTIFICATION</scope>
    <source>
        <strain evidence="7">EBRO</strain>
    </source>
</reference>
<comment type="subcellular location">
    <subcellularLocation>
        <location evidence="1">Nucleus</location>
    </subcellularLocation>
</comment>
<name>A0A182J154_ANOAO</name>
<dbReference type="PANTHER" id="PTHR23043:SF36">
    <property type="entry name" value="PROTEIN SINGLE-MINDED"/>
    <property type="match status" value="1"/>
</dbReference>
<dbReference type="FunFam" id="4.10.280.10:FF:000007">
    <property type="entry name" value="single-minded homolog 1 isoform X1"/>
    <property type="match status" value="1"/>
</dbReference>
<dbReference type="FunFam" id="3.30.450.20:FF:000189">
    <property type="entry name" value="AGAP000773-PA"/>
    <property type="match status" value="1"/>
</dbReference>
<dbReference type="SMART" id="SM00353">
    <property type="entry name" value="HLH"/>
    <property type="match status" value="1"/>
</dbReference>
<dbReference type="GO" id="GO:0000981">
    <property type="term" value="F:DNA-binding transcription factor activity, RNA polymerase II-specific"/>
    <property type="evidence" value="ECO:0007669"/>
    <property type="project" value="TreeGrafter"/>
</dbReference>
<dbReference type="Pfam" id="PF00989">
    <property type="entry name" value="PAS"/>
    <property type="match status" value="1"/>
</dbReference>
<evidence type="ECO:0000256" key="4">
    <source>
        <dbReference type="ARBA" id="ARBA00023125"/>
    </source>
</evidence>
<protein>
    <submittedName>
        <fullName evidence="7">Uncharacterized protein</fullName>
    </submittedName>
</protein>
<evidence type="ECO:0000256" key="6">
    <source>
        <dbReference type="ARBA" id="ARBA00023242"/>
    </source>
</evidence>
<dbReference type="GO" id="GO:0045165">
    <property type="term" value="P:cell fate commitment"/>
    <property type="evidence" value="ECO:0007669"/>
    <property type="project" value="UniProtKB-ARBA"/>
</dbReference>
<dbReference type="AlphaFoldDB" id="A0A182J154"/>
<organism evidence="7">
    <name type="scientific">Anopheles atroparvus</name>
    <name type="common">European mosquito</name>
    <dbReference type="NCBI Taxonomy" id="41427"/>
    <lineage>
        <taxon>Eukaryota</taxon>
        <taxon>Metazoa</taxon>
        <taxon>Ecdysozoa</taxon>
        <taxon>Arthropoda</taxon>
        <taxon>Hexapoda</taxon>
        <taxon>Insecta</taxon>
        <taxon>Pterygota</taxon>
        <taxon>Neoptera</taxon>
        <taxon>Endopterygota</taxon>
        <taxon>Diptera</taxon>
        <taxon>Nematocera</taxon>
        <taxon>Culicoidea</taxon>
        <taxon>Culicidae</taxon>
        <taxon>Anophelinae</taxon>
        <taxon>Anopheles</taxon>
    </lineage>
</organism>
<accession>A0A182J154</accession>
<dbReference type="Gene3D" id="4.10.280.10">
    <property type="entry name" value="Helix-loop-helix DNA-binding domain"/>
    <property type="match status" value="1"/>
</dbReference>
<dbReference type="InterPro" id="IPR013655">
    <property type="entry name" value="PAS_fold_3"/>
</dbReference>
<dbReference type="NCBIfam" id="TIGR00229">
    <property type="entry name" value="sensory_box"/>
    <property type="match status" value="1"/>
</dbReference>
<keyword evidence="6" id="KW-0539">Nucleus</keyword>
<evidence type="ECO:0000313" key="7">
    <source>
        <dbReference type="EnsemblMetazoa" id="AATE009363-PA.1"/>
    </source>
</evidence>
<dbReference type="VEuPathDB" id="VectorBase:AATE009363"/>
<dbReference type="SMART" id="SM00091">
    <property type="entry name" value="PAS"/>
    <property type="match status" value="2"/>
</dbReference>
<keyword evidence="3" id="KW-0805">Transcription regulation</keyword>
<dbReference type="InterPro" id="IPR011598">
    <property type="entry name" value="bHLH_dom"/>
</dbReference>
<evidence type="ECO:0000256" key="3">
    <source>
        <dbReference type="ARBA" id="ARBA00023015"/>
    </source>
</evidence>
<dbReference type="STRING" id="41427.A0A182J154"/>
<dbReference type="CDD" id="cd00130">
    <property type="entry name" value="PAS"/>
    <property type="match status" value="2"/>
</dbReference>
<dbReference type="PROSITE" id="PS50888">
    <property type="entry name" value="BHLH"/>
    <property type="match status" value="1"/>
</dbReference>
<keyword evidence="2" id="KW-0677">Repeat</keyword>
<dbReference type="Pfam" id="PF23171">
    <property type="entry name" value="bHLH_HIF1A"/>
    <property type="match status" value="1"/>
</dbReference>
<proteinExistence type="predicted"/>
<dbReference type="InterPro" id="IPR013767">
    <property type="entry name" value="PAS_fold"/>
</dbReference>
<dbReference type="SUPFAM" id="SSF55785">
    <property type="entry name" value="PYP-like sensor domain (PAS domain)"/>
    <property type="match status" value="2"/>
</dbReference>
<evidence type="ECO:0000256" key="1">
    <source>
        <dbReference type="ARBA" id="ARBA00004123"/>
    </source>
</evidence>
<dbReference type="EnsemblMetazoa" id="AATE009363-RA">
    <property type="protein sequence ID" value="AATE009363-PA.1"/>
    <property type="gene ID" value="AATE009363"/>
</dbReference>
<dbReference type="Pfam" id="PF08447">
    <property type="entry name" value="PAS_3"/>
    <property type="match status" value="1"/>
</dbReference>